<dbReference type="Proteomes" id="UP000784294">
    <property type="component" value="Unassembled WGS sequence"/>
</dbReference>
<protein>
    <submittedName>
        <fullName evidence="2">Uncharacterized protein</fullName>
    </submittedName>
</protein>
<keyword evidence="3" id="KW-1185">Reference proteome</keyword>
<evidence type="ECO:0000313" key="2">
    <source>
        <dbReference type="EMBL" id="VEL34242.1"/>
    </source>
</evidence>
<reference evidence="2" key="1">
    <citation type="submission" date="2018-11" db="EMBL/GenBank/DDBJ databases">
        <authorList>
            <consortium name="Pathogen Informatics"/>
        </authorList>
    </citation>
    <scope>NUCLEOTIDE SEQUENCE</scope>
</reference>
<evidence type="ECO:0000256" key="1">
    <source>
        <dbReference type="SAM" id="MobiDB-lite"/>
    </source>
</evidence>
<sequence>MIISCPALSGRKTEADVGCGHGHGQESSPAQRPIRPATSTSTGTKLCTSADDTSRNPYSTWSLSSFSVGNAFTM</sequence>
<feature type="compositionally biased region" description="Polar residues" evidence="1">
    <location>
        <begin position="37"/>
        <end position="59"/>
    </location>
</feature>
<organism evidence="2 3">
    <name type="scientific">Protopolystoma xenopodis</name>
    <dbReference type="NCBI Taxonomy" id="117903"/>
    <lineage>
        <taxon>Eukaryota</taxon>
        <taxon>Metazoa</taxon>
        <taxon>Spiralia</taxon>
        <taxon>Lophotrochozoa</taxon>
        <taxon>Platyhelminthes</taxon>
        <taxon>Monogenea</taxon>
        <taxon>Polyopisthocotylea</taxon>
        <taxon>Polystomatidea</taxon>
        <taxon>Polystomatidae</taxon>
        <taxon>Protopolystoma</taxon>
    </lineage>
</organism>
<proteinExistence type="predicted"/>
<gene>
    <name evidence="2" type="ORF">PXEA_LOCUS27682</name>
</gene>
<dbReference type="EMBL" id="CAAALY010247264">
    <property type="protein sequence ID" value="VEL34242.1"/>
    <property type="molecule type" value="Genomic_DNA"/>
</dbReference>
<evidence type="ECO:0000313" key="3">
    <source>
        <dbReference type="Proteomes" id="UP000784294"/>
    </source>
</evidence>
<accession>A0A448XDP9</accession>
<dbReference type="AlphaFoldDB" id="A0A448XDP9"/>
<comment type="caution">
    <text evidence="2">The sequence shown here is derived from an EMBL/GenBank/DDBJ whole genome shotgun (WGS) entry which is preliminary data.</text>
</comment>
<feature type="region of interest" description="Disordered" evidence="1">
    <location>
        <begin position="1"/>
        <end position="59"/>
    </location>
</feature>
<name>A0A448XDP9_9PLAT</name>